<keyword evidence="1" id="KW-0812">Transmembrane</keyword>
<dbReference type="AlphaFoldDB" id="A0A0V0GF74"/>
<feature type="transmembrane region" description="Helical" evidence="1">
    <location>
        <begin position="41"/>
        <end position="68"/>
    </location>
</feature>
<protein>
    <submittedName>
        <fullName evidence="2">Putative ovule protein</fullName>
    </submittedName>
</protein>
<evidence type="ECO:0000313" key="2">
    <source>
        <dbReference type="EMBL" id="JAP06876.1"/>
    </source>
</evidence>
<reference evidence="2" key="1">
    <citation type="submission" date="2015-12" db="EMBL/GenBank/DDBJ databases">
        <title>Gene expression during late stages of embryo sac development: a critical building block for successful pollen-pistil interactions.</title>
        <authorList>
            <person name="Liu Y."/>
            <person name="Joly V."/>
            <person name="Sabar M."/>
            <person name="Matton D.P."/>
        </authorList>
    </citation>
    <scope>NUCLEOTIDE SEQUENCE</scope>
</reference>
<organism evidence="2">
    <name type="scientific">Solanum chacoense</name>
    <name type="common">Chaco potato</name>
    <dbReference type="NCBI Taxonomy" id="4108"/>
    <lineage>
        <taxon>Eukaryota</taxon>
        <taxon>Viridiplantae</taxon>
        <taxon>Streptophyta</taxon>
        <taxon>Embryophyta</taxon>
        <taxon>Tracheophyta</taxon>
        <taxon>Spermatophyta</taxon>
        <taxon>Magnoliopsida</taxon>
        <taxon>eudicotyledons</taxon>
        <taxon>Gunneridae</taxon>
        <taxon>Pentapetalae</taxon>
        <taxon>asterids</taxon>
        <taxon>lamiids</taxon>
        <taxon>Solanales</taxon>
        <taxon>Solanaceae</taxon>
        <taxon>Solanoideae</taxon>
        <taxon>Solaneae</taxon>
        <taxon>Solanum</taxon>
    </lineage>
</organism>
<accession>A0A0V0GF74</accession>
<dbReference type="EMBL" id="GEDG01040061">
    <property type="protein sequence ID" value="JAP06876.1"/>
    <property type="molecule type" value="Transcribed_RNA"/>
</dbReference>
<sequence length="75" mass="8828">MKFEIQRPESFGFTNGYLFFSFSGFGFFKSNLSAWDFKSDFCILLVLCLEGMIQSRCFFSCFIIYFMLLVHANEI</sequence>
<evidence type="ECO:0000256" key="1">
    <source>
        <dbReference type="SAM" id="Phobius"/>
    </source>
</evidence>
<proteinExistence type="predicted"/>
<name>A0A0V0GF74_SOLCH</name>
<feature type="transmembrane region" description="Helical" evidence="1">
    <location>
        <begin position="12"/>
        <end position="29"/>
    </location>
</feature>
<keyword evidence="1" id="KW-0472">Membrane</keyword>
<keyword evidence="1" id="KW-1133">Transmembrane helix</keyword>